<dbReference type="RefSeq" id="WP_111929202.1">
    <property type="nucleotide sequence ID" value="NZ_CADFFP010000003.1"/>
</dbReference>
<accession>A0A329CXZ1</accession>
<gene>
    <name evidence="2" type="ORF">BX591_101585</name>
</gene>
<evidence type="ECO:0000313" key="3">
    <source>
        <dbReference type="Proteomes" id="UP000248918"/>
    </source>
</evidence>
<sequence length="92" mass="9935">MKSILRMALAALLTPLVFIGLSQIGPLARWVGSDAAWTALAPLFQLFRTTGTEGEENVLLGVLLTASFIIAAIVVWMASALIRHLKTWQASN</sequence>
<comment type="caution">
    <text evidence="2">The sequence shown here is derived from an EMBL/GenBank/DDBJ whole genome shotgun (WGS) entry which is preliminary data.</text>
</comment>
<keyword evidence="1" id="KW-1133">Transmembrane helix</keyword>
<dbReference type="Proteomes" id="UP000248918">
    <property type="component" value="Unassembled WGS sequence"/>
</dbReference>
<evidence type="ECO:0000256" key="1">
    <source>
        <dbReference type="SAM" id="Phobius"/>
    </source>
</evidence>
<organism evidence="2 3">
    <name type="scientific">Paraburkholderia bryophila</name>
    <dbReference type="NCBI Taxonomy" id="420952"/>
    <lineage>
        <taxon>Bacteria</taxon>
        <taxon>Pseudomonadati</taxon>
        <taxon>Pseudomonadota</taxon>
        <taxon>Betaproteobacteria</taxon>
        <taxon>Burkholderiales</taxon>
        <taxon>Burkholderiaceae</taxon>
        <taxon>Paraburkholderia</taxon>
    </lineage>
</organism>
<dbReference type="OrthoDB" id="9032425at2"/>
<protein>
    <submittedName>
        <fullName evidence="2">Uncharacterized protein</fullName>
    </submittedName>
</protein>
<proteinExistence type="predicted"/>
<dbReference type="AlphaFoldDB" id="A0A329CXZ1"/>
<evidence type="ECO:0000313" key="2">
    <source>
        <dbReference type="EMBL" id="RAS39248.1"/>
    </source>
</evidence>
<reference evidence="2 3" key="1">
    <citation type="submission" date="2018-06" db="EMBL/GenBank/DDBJ databases">
        <title>Genomic Encyclopedia of Type Strains, Phase III (KMG-III): the genomes of soil and plant-associated and newly described type strains.</title>
        <authorList>
            <person name="Whitman W."/>
        </authorList>
    </citation>
    <scope>NUCLEOTIDE SEQUENCE [LARGE SCALE GENOMIC DNA]</scope>
    <source>
        <strain evidence="2 3">LMG 23644</strain>
    </source>
</reference>
<dbReference type="EMBL" id="QLTK01000001">
    <property type="protein sequence ID" value="RAS39248.1"/>
    <property type="molecule type" value="Genomic_DNA"/>
</dbReference>
<feature type="transmembrane region" description="Helical" evidence="1">
    <location>
        <begin position="59"/>
        <end position="82"/>
    </location>
</feature>
<keyword evidence="1" id="KW-0472">Membrane</keyword>
<name>A0A329CXZ1_9BURK</name>
<keyword evidence="1" id="KW-0812">Transmembrane</keyword>